<dbReference type="PROSITE" id="PS51292">
    <property type="entry name" value="ZF_RING_CH"/>
    <property type="match status" value="1"/>
</dbReference>
<comment type="catalytic activity">
    <reaction evidence="1">
        <text>S-ubiquitinyl-[E2 ubiquitin-conjugating enzyme]-L-cysteine + [acceptor protein]-L-lysine = [E2 ubiquitin-conjugating enzyme]-L-cysteine + N(6)-ubiquitinyl-[acceptor protein]-L-lysine.</text>
        <dbReference type="EC" id="2.3.2.27"/>
    </reaction>
</comment>
<evidence type="ECO:0000256" key="19">
    <source>
        <dbReference type="ARBA" id="ARBA00043231"/>
    </source>
</evidence>
<evidence type="ECO:0000256" key="17">
    <source>
        <dbReference type="ARBA" id="ARBA00043044"/>
    </source>
</evidence>
<dbReference type="EMBL" id="IACF01001634">
    <property type="protein sequence ID" value="LAB67325.1"/>
    <property type="molecule type" value="mRNA"/>
</dbReference>
<dbReference type="GO" id="GO:0008270">
    <property type="term" value="F:zinc ion binding"/>
    <property type="evidence" value="ECO:0007669"/>
    <property type="project" value="UniProtKB-KW"/>
</dbReference>
<keyword evidence="7 21" id="KW-0812">Transmembrane</keyword>
<dbReference type="InterPro" id="IPR011016">
    <property type="entry name" value="Znf_RING-CH"/>
</dbReference>
<dbReference type="SMART" id="SM00744">
    <property type="entry name" value="RINGv"/>
    <property type="match status" value="1"/>
</dbReference>
<dbReference type="AlphaFoldDB" id="A0A2P2HZV9"/>
<keyword evidence="8" id="KW-0479">Metal-binding</keyword>
<proteinExistence type="evidence at transcript level"/>
<dbReference type="CDD" id="cd16701">
    <property type="entry name" value="RING_CH-C4HC3_MARCH5"/>
    <property type="match status" value="1"/>
</dbReference>
<feature type="domain" description="RING-CH-type" evidence="22">
    <location>
        <begin position="14"/>
        <end position="83"/>
    </location>
</feature>
<evidence type="ECO:0000256" key="7">
    <source>
        <dbReference type="ARBA" id="ARBA00022692"/>
    </source>
</evidence>
<evidence type="ECO:0000256" key="5">
    <source>
        <dbReference type="ARBA" id="ARBA00012483"/>
    </source>
</evidence>
<evidence type="ECO:0000256" key="21">
    <source>
        <dbReference type="SAM" id="Phobius"/>
    </source>
</evidence>
<sequence>MASSPVPAAQTVSTAEDTRRYCWVCYASDEDDETAEWVKPCQCRGTTKWVHQLCLQRWVDEKQKGNSSVKVNCPQCGMQYIISFPNMGEVMQFLDRMDAFIYKVCPFVAAGVVVGSCYWVAVTYGAITIMQVVGYTEGMSLMESADPLVLLVGLPVIPVLLILGKMVRWEDKALRFLRSSVRRVPFLSYFLPAFRCPDSSEGRGGATSTTAVISDPINATRVLCGALSLPTLATLTGRAFFPSCTNTLTQTLLGGLSFLLVKGLFKVYYKQQQYVMQGKRLIKDYPHHPPAPPSSHLPEHHSSTAMPQESPAAGDIALDPAIDPGASSTVTAPMNVADSADANTSHAFSAGIPGAKAVDACAAAARAASSRAAAVAFTAVDAGADSAVASTNIATTSTVLLNDLAPINNNDHHSSNHLDASASTLATTNATSSTVSSFNVSNINGITQVNDTNLLTT</sequence>
<dbReference type="GO" id="GO:0061630">
    <property type="term" value="F:ubiquitin protein ligase activity"/>
    <property type="evidence" value="ECO:0007669"/>
    <property type="project" value="UniProtKB-EC"/>
</dbReference>
<feature type="transmembrane region" description="Helical" evidence="21">
    <location>
        <begin position="147"/>
        <end position="167"/>
    </location>
</feature>
<comment type="subcellular location">
    <subcellularLocation>
        <location evidence="2">Mitochondrion membrane</location>
        <topology evidence="2">Multi-pass membrane protein</topology>
    </subcellularLocation>
    <subcellularLocation>
        <location evidence="3">Mitochondrion outer membrane</location>
    </subcellularLocation>
</comment>
<evidence type="ECO:0000259" key="22">
    <source>
        <dbReference type="PROSITE" id="PS51292"/>
    </source>
</evidence>
<evidence type="ECO:0000256" key="3">
    <source>
        <dbReference type="ARBA" id="ARBA00004294"/>
    </source>
</evidence>
<evidence type="ECO:0000256" key="15">
    <source>
        <dbReference type="ARBA" id="ARBA00023136"/>
    </source>
</evidence>
<evidence type="ECO:0000256" key="12">
    <source>
        <dbReference type="ARBA" id="ARBA00022833"/>
    </source>
</evidence>
<feature type="region of interest" description="Disordered" evidence="20">
    <location>
        <begin position="285"/>
        <end position="319"/>
    </location>
</feature>
<name>A0A2P2HZV9_9CRUS</name>
<protein>
    <recommendedName>
        <fullName evidence="16">E3 ubiquitin-protein ligase MARCHF5</fullName>
        <ecNumber evidence="5">2.3.2.27</ecNumber>
    </recommendedName>
    <alternativeName>
        <fullName evidence="18">Membrane-associated RING finger protein 5</fullName>
    </alternativeName>
    <alternativeName>
        <fullName evidence="17">Membrane-associated RING-CH protein V</fullName>
    </alternativeName>
    <alternativeName>
        <fullName evidence="19">RING-type E3 ubiquitin transferase MARCHF5</fullName>
    </alternativeName>
</protein>
<evidence type="ECO:0000256" key="2">
    <source>
        <dbReference type="ARBA" id="ARBA00004225"/>
    </source>
</evidence>
<evidence type="ECO:0000313" key="23">
    <source>
        <dbReference type="EMBL" id="LAB67325.1"/>
    </source>
</evidence>
<keyword evidence="13 21" id="KW-1133">Transmembrane helix</keyword>
<dbReference type="FunFam" id="3.30.40.10:FF:000262">
    <property type="entry name" value="E3 ubiquitin-protein ligase MARCH5"/>
    <property type="match status" value="1"/>
</dbReference>
<evidence type="ECO:0000256" key="14">
    <source>
        <dbReference type="ARBA" id="ARBA00023128"/>
    </source>
</evidence>
<evidence type="ECO:0000256" key="16">
    <source>
        <dbReference type="ARBA" id="ARBA00040151"/>
    </source>
</evidence>
<dbReference type="GO" id="GO:0005741">
    <property type="term" value="C:mitochondrial outer membrane"/>
    <property type="evidence" value="ECO:0007669"/>
    <property type="project" value="UniProtKB-SubCell"/>
</dbReference>
<dbReference type="InterPro" id="IPR013083">
    <property type="entry name" value="Znf_RING/FYVE/PHD"/>
</dbReference>
<evidence type="ECO:0000256" key="10">
    <source>
        <dbReference type="ARBA" id="ARBA00022786"/>
    </source>
</evidence>
<dbReference type="Pfam" id="PF12906">
    <property type="entry name" value="RINGv"/>
    <property type="match status" value="1"/>
</dbReference>
<evidence type="ECO:0000256" key="9">
    <source>
        <dbReference type="ARBA" id="ARBA00022771"/>
    </source>
</evidence>
<evidence type="ECO:0000256" key="20">
    <source>
        <dbReference type="SAM" id="MobiDB-lite"/>
    </source>
</evidence>
<dbReference type="Gene3D" id="3.30.40.10">
    <property type="entry name" value="Zinc/RING finger domain, C3HC4 (zinc finger)"/>
    <property type="match status" value="1"/>
</dbReference>
<organism evidence="23">
    <name type="scientific">Hirondellea gigas</name>
    <dbReference type="NCBI Taxonomy" id="1518452"/>
    <lineage>
        <taxon>Eukaryota</taxon>
        <taxon>Metazoa</taxon>
        <taxon>Ecdysozoa</taxon>
        <taxon>Arthropoda</taxon>
        <taxon>Crustacea</taxon>
        <taxon>Multicrustacea</taxon>
        <taxon>Malacostraca</taxon>
        <taxon>Eumalacostraca</taxon>
        <taxon>Peracarida</taxon>
        <taxon>Amphipoda</taxon>
        <taxon>Amphilochidea</taxon>
        <taxon>Lysianassida</taxon>
        <taxon>Lysianassidira</taxon>
        <taxon>Lysianassoidea</taxon>
        <taxon>Lysianassidae</taxon>
        <taxon>Hirondellea</taxon>
    </lineage>
</organism>
<dbReference type="SUPFAM" id="SSF57850">
    <property type="entry name" value="RING/U-box"/>
    <property type="match status" value="1"/>
</dbReference>
<feature type="transmembrane region" description="Helical" evidence="21">
    <location>
        <begin position="100"/>
        <end position="127"/>
    </location>
</feature>
<keyword evidence="6" id="KW-0808">Transferase</keyword>
<evidence type="ECO:0000256" key="18">
    <source>
        <dbReference type="ARBA" id="ARBA00043185"/>
    </source>
</evidence>
<accession>A0A2P2HZV9</accession>
<evidence type="ECO:0000256" key="8">
    <source>
        <dbReference type="ARBA" id="ARBA00022723"/>
    </source>
</evidence>
<keyword evidence="9" id="KW-0863">Zinc-finger</keyword>
<keyword evidence="15 21" id="KW-0472">Membrane</keyword>
<evidence type="ECO:0000256" key="11">
    <source>
        <dbReference type="ARBA" id="ARBA00022787"/>
    </source>
</evidence>
<evidence type="ECO:0000256" key="4">
    <source>
        <dbReference type="ARBA" id="ARBA00004906"/>
    </source>
</evidence>
<keyword evidence="10" id="KW-0833">Ubl conjugation pathway</keyword>
<keyword evidence="14" id="KW-0496">Mitochondrion</keyword>
<keyword evidence="12" id="KW-0862">Zinc</keyword>
<evidence type="ECO:0000256" key="6">
    <source>
        <dbReference type="ARBA" id="ARBA00022679"/>
    </source>
</evidence>
<evidence type="ECO:0000256" key="13">
    <source>
        <dbReference type="ARBA" id="ARBA00022989"/>
    </source>
</evidence>
<dbReference type="EC" id="2.3.2.27" evidence="5"/>
<evidence type="ECO:0000256" key="1">
    <source>
        <dbReference type="ARBA" id="ARBA00000900"/>
    </source>
</evidence>
<comment type="pathway">
    <text evidence="4">Protein modification; protein ubiquitination.</text>
</comment>
<dbReference type="PANTHER" id="PTHR46283">
    <property type="entry name" value="E3 UBIQUITIN-PROTEIN LIGASE MARCH5"/>
    <property type="match status" value="1"/>
</dbReference>
<reference evidence="23" key="1">
    <citation type="journal article" date="2018" name="Biosci. Biotechnol. Biochem.">
        <title>Polysaccharide hydrolase of the hadal zone amphipods Hirondellea gigas.</title>
        <authorList>
            <person name="Kobayashi H."/>
            <person name="Nagahama T."/>
            <person name="Arai W."/>
            <person name="Sasagawa Y."/>
            <person name="Umeda M."/>
            <person name="Hayashi T."/>
            <person name="Nikaido I."/>
            <person name="Watanabe H."/>
            <person name="Oguri K."/>
            <person name="Kitazato H."/>
            <person name="Fujioka K."/>
            <person name="Kido Y."/>
            <person name="Takami H."/>
        </authorList>
    </citation>
    <scope>NUCLEOTIDE SEQUENCE</scope>
    <source>
        <tissue evidence="23">Whole body</tissue>
    </source>
</reference>
<keyword evidence="11" id="KW-1000">Mitochondrion outer membrane</keyword>